<dbReference type="SUPFAM" id="SSF53182">
    <property type="entry name" value="Pyrrolidone carboxyl peptidase (pyroglutamate aminopeptidase)"/>
    <property type="match status" value="1"/>
</dbReference>
<dbReference type="Proteomes" id="UP000031549">
    <property type="component" value="Unassembled WGS sequence"/>
</dbReference>
<dbReference type="GO" id="GO:0008234">
    <property type="term" value="F:cysteine-type peptidase activity"/>
    <property type="evidence" value="ECO:0007669"/>
    <property type="project" value="UniProtKB-KW"/>
</dbReference>
<dbReference type="GO" id="GO:0006508">
    <property type="term" value="P:proteolysis"/>
    <property type="evidence" value="ECO:0007669"/>
    <property type="project" value="UniProtKB-KW"/>
</dbReference>
<keyword evidence="6" id="KW-1185">Reference proteome</keyword>
<gene>
    <name evidence="5" type="ORF">PI95_000440</name>
</gene>
<dbReference type="InterPro" id="IPR036440">
    <property type="entry name" value="Peptidase_C15-like_sf"/>
</dbReference>
<dbReference type="PANTHER" id="PTHR23402">
    <property type="entry name" value="PROTEASE FAMILY C15 PYROGLUTAMYL-PEPTIDASE I-RELATED"/>
    <property type="match status" value="1"/>
</dbReference>
<dbReference type="InterPro" id="IPR016125">
    <property type="entry name" value="Peptidase_C15-like"/>
</dbReference>
<dbReference type="RefSeq" id="WP_039753044.1">
    <property type="nucleotide sequence ID" value="NZ_JTCM02000001.1"/>
</dbReference>
<evidence type="ECO:0000256" key="1">
    <source>
        <dbReference type="ARBA" id="ARBA00006641"/>
    </source>
</evidence>
<name>A0A846H3B3_9CYAN</name>
<dbReference type="PANTHER" id="PTHR23402:SF1">
    <property type="entry name" value="PYROGLUTAMYL-PEPTIDASE I"/>
    <property type="match status" value="1"/>
</dbReference>
<reference evidence="5 6" key="1">
    <citation type="journal article" date="2015" name="Genome Announc.">
        <title>Draft Genome Sequence of Cyanobacterium Hassallia byssoidea Strain VB512170, Isolated from Monuments in India.</title>
        <authorList>
            <person name="Singh D."/>
            <person name="Chandrababunaidu M.M."/>
            <person name="Panda A."/>
            <person name="Sen D."/>
            <person name="Bhattacharyya S."/>
            <person name="Adhikary S.P."/>
            <person name="Tripathy S."/>
        </authorList>
    </citation>
    <scope>NUCLEOTIDE SEQUENCE [LARGE SCALE GENOMIC DNA]</scope>
    <source>
        <strain evidence="5 6">VB512170</strain>
    </source>
</reference>
<comment type="caution">
    <text evidence="5">The sequence shown here is derived from an EMBL/GenBank/DDBJ whole genome shotgun (WGS) entry which is preliminary data.</text>
</comment>
<evidence type="ECO:0000313" key="5">
    <source>
        <dbReference type="EMBL" id="NEU71081.1"/>
    </source>
</evidence>
<keyword evidence="2" id="KW-0645">Protease</keyword>
<protein>
    <submittedName>
        <fullName evidence="5">Peptidase C15</fullName>
    </submittedName>
</protein>
<dbReference type="Gene3D" id="3.40.630.20">
    <property type="entry name" value="Peptidase C15, pyroglutamyl peptidase I-like"/>
    <property type="match status" value="2"/>
</dbReference>
<evidence type="ECO:0000256" key="4">
    <source>
        <dbReference type="ARBA" id="ARBA00022807"/>
    </source>
</evidence>
<dbReference type="AlphaFoldDB" id="A0A846H3B3"/>
<dbReference type="EMBL" id="JTCM02000001">
    <property type="protein sequence ID" value="NEU71081.1"/>
    <property type="molecule type" value="Genomic_DNA"/>
</dbReference>
<keyword evidence="3" id="KW-0378">Hydrolase</keyword>
<organism evidence="5 6">
    <name type="scientific">Hassallia byssoidea VB512170</name>
    <dbReference type="NCBI Taxonomy" id="1304833"/>
    <lineage>
        <taxon>Bacteria</taxon>
        <taxon>Bacillati</taxon>
        <taxon>Cyanobacteriota</taxon>
        <taxon>Cyanophyceae</taxon>
        <taxon>Nostocales</taxon>
        <taxon>Tolypothrichaceae</taxon>
        <taxon>Hassallia</taxon>
    </lineage>
</organism>
<keyword evidence="4" id="KW-0788">Thiol protease</keyword>
<accession>A0A846H3B3</accession>
<evidence type="ECO:0000256" key="3">
    <source>
        <dbReference type="ARBA" id="ARBA00022801"/>
    </source>
</evidence>
<evidence type="ECO:0000256" key="2">
    <source>
        <dbReference type="ARBA" id="ARBA00022670"/>
    </source>
</evidence>
<sequence>MKKRILLTSFDIWLPHQQSNSSDDLLIEVGKLNSLVYDLTFLRQLPVDGQLASSQVQAKIEVVQPNYIILCGMAESRKQLSVEKIASKAENILQTTVDLEQLVAKATAIEISDDCGKFVCEHLYYSVLDYLRQHQLTIGCIFVHVPVLTQENFGGIFADFLLIVDKLALL</sequence>
<dbReference type="Pfam" id="PF01470">
    <property type="entry name" value="Peptidase_C15"/>
    <property type="match status" value="1"/>
</dbReference>
<evidence type="ECO:0000313" key="6">
    <source>
        <dbReference type="Proteomes" id="UP000031549"/>
    </source>
</evidence>
<comment type="similarity">
    <text evidence="1">Belongs to the peptidase C15 family.</text>
</comment>
<proteinExistence type="inferred from homology"/>